<name>A0A9W5EX55_CAMHY</name>
<feature type="transmembrane region" description="Helical" evidence="7">
    <location>
        <begin position="6"/>
        <end position="26"/>
    </location>
</feature>
<organism evidence="8 9">
    <name type="scientific">Campylobacter hyointestinalis subsp. hyointestinalis</name>
    <dbReference type="NCBI Taxonomy" id="91352"/>
    <lineage>
        <taxon>Bacteria</taxon>
        <taxon>Pseudomonadati</taxon>
        <taxon>Campylobacterota</taxon>
        <taxon>Epsilonproteobacteria</taxon>
        <taxon>Campylobacterales</taxon>
        <taxon>Campylobacteraceae</taxon>
        <taxon>Campylobacter</taxon>
    </lineage>
</organism>
<evidence type="ECO:0000313" key="8">
    <source>
        <dbReference type="EMBL" id="CUU75215.1"/>
    </source>
</evidence>
<dbReference type="AlphaFoldDB" id="A0A9W5EX55"/>
<protein>
    <recommendedName>
        <fullName evidence="10">Lipooligosaccharide transport system, substrate-binding component (LptC family)</fullName>
    </recommendedName>
</protein>
<evidence type="ECO:0000256" key="6">
    <source>
        <dbReference type="ARBA" id="ARBA00023180"/>
    </source>
</evidence>
<keyword evidence="4 7" id="KW-1133">Transmembrane helix</keyword>
<reference evidence="8 9" key="1">
    <citation type="submission" date="2015-11" db="EMBL/GenBank/DDBJ databases">
        <authorList>
            <consortium name="Pathogen Informatics"/>
        </authorList>
    </citation>
    <scope>NUCLEOTIDE SEQUENCE [LARGE SCALE GENOMIC DNA]</scope>
    <source>
        <strain evidence="8 9">006A-0191</strain>
    </source>
</reference>
<evidence type="ECO:0000256" key="3">
    <source>
        <dbReference type="ARBA" id="ARBA00022870"/>
    </source>
</evidence>
<gene>
    <name evidence="8" type="ORF">ERS739220_00625</name>
</gene>
<dbReference type="InterPro" id="IPR002567">
    <property type="entry name" value="GK"/>
</dbReference>
<comment type="caution">
    <text evidence="8">The sequence shown here is derived from an EMBL/GenBank/DDBJ whole genome shotgun (WGS) entry which is preliminary data.</text>
</comment>
<keyword evidence="5 7" id="KW-0472">Membrane</keyword>
<accession>A0A9W5EX55</accession>
<keyword evidence="2" id="KW-1040">Host Golgi apparatus</keyword>
<dbReference type="GO" id="GO:0016020">
    <property type="term" value="C:membrane"/>
    <property type="evidence" value="ECO:0007669"/>
    <property type="project" value="InterPro"/>
</dbReference>
<proteinExistence type="predicted"/>
<dbReference type="EMBL" id="FAUW01000002">
    <property type="protein sequence ID" value="CUU75215.1"/>
    <property type="molecule type" value="Genomic_DNA"/>
</dbReference>
<dbReference type="Pfam" id="PF01621">
    <property type="entry name" value="Fusion_gly_K"/>
    <property type="match status" value="1"/>
</dbReference>
<evidence type="ECO:0000313" key="9">
    <source>
        <dbReference type="Proteomes" id="UP000052257"/>
    </source>
</evidence>
<keyword evidence="1 7" id="KW-0812">Transmembrane</keyword>
<evidence type="ECO:0008006" key="10">
    <source>
        <dbReference type="Google" id="ProtNLM"/>
    </source>
</evidence>
<keyword evidence="3" id="KW-1043">Host membrane</keyword>
<sequence length="181" mass="21176">MVKLLVVKIFYVIIALFSVSMVFLMTQSQYSSQNIKAEISIANMQANNVVDYELNSTLVYGRYETKSIIRYKEYDELDTFKGTLFRGDSVHFLESKDALIRQNLITLTNDAIYKNQDDFKYESQKIVYDMQKKELFSDVPFKITQYKQNANADIITGNSVLYKIDDKKIFAKKVHGWLERK</sequence>
<evidence type="ECO:0000256" key="7">
    <source>
        <dbReference type="SAM" id="Phobius"/>
    </source>
</evidence>
<evidence type="ECO:0000256" key="4">
    <source>
        <dbReference type="ARBA" id="ARBA00022989"/>
    </source>
</evidence>
<keyword evidence="6" id="KW-0325">Glycoprotein</keyword>
<evidence type="ECO:0000256" key="1">
    <source>
        <dbReference type="ARBA" id="ARBA00022692"/>
    </source>
</evidence>
<evidence type="ECO:0000256" key="5">
    <source>
        <dbReference type="ARBA" id="ARBA00023136"/>
    </source>
</evidence>
<dbReference type="Proteomes" id="UP000052257">
    <property type="component" value="Unassembled WGS sequence"/>
</dbReference>
<evidence type="ECO:0000256" key="2">
    <source>
        <dbReference type="ARBA" id="ARBA00022812"/>
    </source>
</evidence>